<keyword evidence="1" id="KW-0472">Membrane</keyword>
<keyword evidence="3" id="KW-1185">Reference proteome</keyword>
<accession>A0A1U7NTG9</accession>
<protein>
    <recommendedName>
        <fullName evidence="4">Vitamin K epoxide reductase domain-containing protein</fullName>
    </recommendedName>
</protein>
<dbReference type="AlphaFoldDB" id="A0A1U7NTG9"/>
<evidence type="ECO:0008006" key="4">
    <source>
        <dbReference type="Google" id="ProtNLM"/>
    </source>
</evidence>
<name>A0A1U7NTG9_9DEIO</name>
<evidence type="ECO:0000313" key="3">
    <source>
        <dbReference type="Proteomes" id="UP000186607"/>
    </source>
</evidence>
<dbReference type="STRING" id="249408.BOO71_0012712"/>
<feature type="transmembrane region" description="Helical" evidence="1">
    <location>
        <begin position="112"/>
        <end position="132"/>
    </location>
</feature>
<evidence type="ECO:0000256" key="1">
    <source>
        <dbReference type="SAM" id="Phobius"/>
    </source>
</evidence>
<reference evidence="2 3" key="1">
    <citation type="submission" date="2017-01" db="EMBL/GenBank/DDBJ databases">
        <title>Genome Analysis of Deinococcus marmoris KOPRI26562.</title>
        <authorList>
            <person name="Kim J.H."/>
            <person name="Oh H.-M."/>
        </authorList>
    </citation>
    <scope>NUCLEOTIDE SEQUENCE [LARGE SCALE GENOMIC DNA]</scope>
    <source>
        <strain evidence="2 3">KOPRI26562</strain>
    </source>
</reference>
<keyword evidence="1" id="KW-0812">Transmembrane</keyword>
<gene>
    <name evidence="2" type="ORF">BOO71_0012712</name>
</gene>
<sequence length="135" mass="13949">MSGGSAVRSADRVATVATVTALASLAVISARQFDLLDHLPELPGKVFQSDKLTTSEDSKVLGLPDGPLGLGSYALTLLLVSCGSSLAKYKVGLDLLYAVSRSGGTYLKKKELCGWCLVALGASAVSMVALWGSDE</sequence>
<dbReference type="EMBL" id="MSTI01000152">
    <property type="protein sequence ID" value="OLV16197.1"/>
    <property type="molecule type" value="Genomic_DNA"/>
</dbReference>
<proteinExistence type="predicted"/>
<keyword evidence="1" id="KW-1133">Transmembrane helix</keyword>
<feature type="transmembrane region" description="Helical" evidence="1">
    <location>
        <begin position="70"/>
        <end position="91"/>
    </location>
</feature>
<organism evidence="2 3">
    <name type="scientific">Deinococcus marmoris</name>
    <dbReference type="NCBI Taxonomy" id="249408"/>
    <lineage>
        <taxon>Bacteria</taxon>
        <taxon>Thermotogati</taxon>
        <taxon>Deinococcota</taxon>
        <taxon>Deinococci</taxon>
        <taxon>Deinococcales</taxon>
        <taxon>Deinococcaceae</taxon>
        <taxon>Deinococcus</taxon>
    </lineage>
</organism>
<dbReference type="Proteomes" id="UP000186607">
    <property type="component" value="Unassembled WGS sequence"/>
</dbReference>
<evidence type="ECO:0000313" key="2">
    <source>
        <dbReference type="EMBL" id="OLV16197.1"/>
    </source>
</evidence>
<comment type="caution">
    <text evidence="2">The sequence shown here is derived from an EMBL/GenBank/DDBJ whole genome shotgun (WGS) entry which is preliminary data.</text>
</comment>